<evidence type="ECO:0000313" key="8">
    <source>
        <dbReference type="Proteomes" id="UP000006671"/>
    </source>
</evidence>
<dbReference type="PANTHER" id="PTHR43303:SF4">
    <property type="entry name" value="NADPH DEHYDROGENASE C23G7.10C-RELATED"/>
    <property type="match status" value="1"/>
</dbReference>
<dbReference type="InterPro" id="IPR001155">
    <property type="entry name" value="OxRdtase_FMN_N"/>
</dbReference>
<dbReference type="GO" id="GO:0010181">
    <property type="term" value="F:FMN binding"/>
    <property type="evidence" value="ECO:0007669"/>
    <property type="project" value="InterPro"/>
</dbReference>
<dbReference type="PANTHER" id="PTHR43303">
    <property type="entry name" value="NADPH DEHYDROGENASE C23G7.10C-RELATED"/>
    <property type="match status" value="1"/>
</dbReference>
<protein>
    <submittedName>
        <fullName evidence="7">Predicted protein</fullName>
    </submittedName>
</protein>
<dbReference type="Pfam" id="PF00724">
    <property type="entry name" value="Oxidored_FMN"/>
    <property type="match status" value="1"/>
</dbReference>
<keyword evidence="8" id="KW-1185">Reference proteome</keyword>
<dbReference type="RefSeq" id="XP_002678883.1">
    <property type="nucleotide sequence ID" value="XM_002678837.1"/>
</dbReference>
<dbReference type="Gene3D" id="3.20.20.70">
    <property type="entry name" value="Aldolase class I"/>
    <property type="match status" value="1"/>
</dbReference>
<dbReference type="SUPFAM" id="SSF51395">
    <property type="entry name" value="FMN-linked oxidoreductases"/>
    <property type="match status" value="1"/>
</dbReference>
<dbReference type="OMA" id="ANIPWGP"/>
<dbReference type="OrthoDB" id="72788at2759"/>
<dbReference type="EMBL" id="GG738860">
    <property type="protein sequence ID" value="EFC46139.1"/>
    <property type="molecule type" value="Genomic_DNA"/>
</dbReference>
<evidence type="ECO:0000313" key="7">
    <source>
        <dbReference type="EMBL" id="EFC46139.1"/>
    </source>
</evidence>
<dbReference type="eggNOG" id="KOG0134">
    <property type="taxonomic scope" value="Eukaryota"/>
</dbReference>
<evidence type="ECO:0000256" key="5">
    <source>
        <dbReference type="ARBA" id="ARBA00023002"/>
    </source>
</evidence>
<dbReference type="GeneID" id="8859202"/>
<dbReference type="InterPro" id="IPR044152">
    <property type="entry name" value="YqjM-like"/>
</dbReference>
<accession>D2VAU1</accession>
<dbReference type="KEGG" id="ngr:NAEGRDRAFT_60504"/>
<dbReference type="GO" id="GO:0003959">
    <property type="term" value="F:NADPH dehydrogenase activity"/>
    <property type="evidence" value="ECO:0007669"/>
    <property type="project" value="InterPro"/>
</dbReference>
<gene>
    <name evidence="7" type="ORF">NAEGRDRAFT_60504</name>
</gene>
<evidence type="ECO:0000256" key="3">
    <source>
        <dbReference type="ARBA" id="ARBA00022643"/>
    </source>
</evidence>
<dbReference type="InParanoid" id="D2VAU1"/>
<dbReference type="InterPro" id="IPR013785">
    <property type="entry name" value="Aldolase_TIM"/>
</dbReference>
<keyword evidence="4" id="KW-0521">NADP</keyword>
<reference evidence="7 8" key="1">
    <citation type="journal article" date="2010" name="Cell">
        <title>The genome of Naegleria gruberi illuminates early eukaryotic versatility.</title>
        <authorList>
            <person name="Fritz-Laylin L.K."/>
            <person name="Prochnik S.E."/>
            <person name="Ginger M.L."/>
            <person name="Dacks J.B."/>
            <person name="Carpenter M.L."/>
            <person name="Field M.C."/>
            <person name="Kuo A."/>
            <person name="Paredez A."/>
            <person name="Chapman J."/>
            <person name="Pham J."/>
            <person name="Shu S."/>
            <person name="Neupane R."/>
            <person name="Cipriano M."/>
            <person name="Mancuso J."/>
            <person name="Tu H."/>
            <person name="Salamov A."/>
            <person name="Lindquist E."/>
            <person name="Shapiro H."/>
            <person name="Lucas S."/>
            <person name="Grigoriev I.V."/>
            <person name="Cande W.Z."/>
            <person name="Fulton C."/>
            <person name="Rokhsar D.S."/>
            <person name="Dawson S.C."/>
        </authorList>
    </citation>
    <scope>NUCLEOTIDE SEQUENCE [LARGE SCALE GENOMIC DNA]</scope>
    <source>
        <strain evidence="7 8">NEG-M</strain>
    </source>
</reference>
<evidence type="ECO:0000256" key="2">
    <source>
        <dbReference type="ARBA" id="ARBA00022630"/>
    </source>
</evidence>
<dbReference type="VEuPathDB" id="AmoebaDB:NAEGRDRAFT_60504"/>
<dbReference type="STRING" id="5762.D2VAU1"/>
<feature type="domain" description="NADH:flavin oxidoreductase/NADH oxidase N-terminal" evidence="6">
    <location>
        <begin position="9"/>
        <end position="347"/>
    </location>
</feature>
<keyword evidence="5" id="KW-0560">Oxidoreductase</keyword>
<sequence length="362" mass="40045">MPSSDTPMLFQPYTIRGLTLKNRIVVSPMCTYSSKDGFANLWHVQHIGSRVVGGAGLFIVEASAVSEIGRITPHCLGIYKDEHVEMLKQITDLAHEQGGHIGIQLAHSGRKGSTRALWEALGRTALSDEEGGWEVVGPSPIAFDESHRVPRELTEDEVEELIEDFVAAAKRAVLAGFDVIEIHAAHGYMINSFLSPTSNKRKDKFGGSFENRIRILTEIVSRVRSCIPETMPLFVRISCDEYVSDGWDIEDSVRLAEILKDLGVDIIDCSSGGNSSRLLSQALMAFPMYQVKYAERVRQVMPVAAVGKITEPVQANQILTEGKADLVFIGRKDLGDPYWPIRAAKELGYDIPIPPQYKFGVF</sequence>
<dbReference type="AlphaFoldDB" id="D2VAU1"/>
<dbReference type="CDD" id="cd02932">
    <property type="entry name" value="OYE_YqiM_FMN"/>
    <property type="match status" value="1"/>
</dbReference>
<proteinExistence type="predicted"/>
<evidence type="ECO:0000256" key="4">
    <source>
        <dbReference type="ARBA" id="ARBA00022857"/>
    </source>
</evidence>
<organism evidence="8">
    <name type="scientific">Naegleria gruberi</name>
    <name type="common">Amoeba</name>
    <dbReference type="NCBI Taxonomy" id="5762"/>
    <lineage>
        <taxon>Eukaryota</taxon>
        <taxon>Discoba</taxon>
        <taxon>Heterolobosea</taxon>
        <taxon>Tetramitia</taxon>
        <taxon>Eutetramitia</taxon>
        <taxon>Vahlkampfiidae</taxon>
        <taxon>Naegleria</taxon>
    </lineage>
</organism>
<dbReference type="Proteomes" id="UP000006671">
    <property type="component" value="Unassembled WGS sequence"/>
</dbReference>
<keyword evidence="3" id="KW-0288">FMN</keyword>
<name>D2VAU1_NAEGR</name>
<keyword evidence="2" id="KW-0285">Flavoprotein</keyword>
<evidence type="ECO:0000259" key="6">
    <source>
        <dbReference type="Pfam" id="PF00724"/>
    </source>
</evidence>
<evidence type="ECO:0000256" key="1">
    <source>
        <dbReference type="ARBA" id="ARBA00001917"/>
    </source>
</evidence>
<dbReference type="GO" id="GO:0050661">
    <property type="term" value="F:NADP binding"/>
    <property type="evidence" value="ECO:0007669"/>
    <property type="project" value="InterPro"/>
</dbReference>
<comment type="cofactor">
    <cofactor evidence="1">
        <name>FMN</name>
        <dbReference type="ChEBI" id="CHEBI:58210"/>
    </cofactor>
</comment>